<reference evidence="1 2" key="1">
    <citation type="submission" date="2014-12" db="EMBL/GenBank/DDBJ databases">
        <title>16Stimator: statistical estimation of ribosomal gene copy numbers from draft genome assemblies.</title>
        <authorList>
            <person name="Perisin M.A."/>
            <person name="Vetter M."/>
            <person name="Gilbert J.A."/>
            <person name="Bergelson J."/>
        </authorList>
    </citation>
    <scope>NUCLEOTIDE SEQUENCE [LARGE SCALE GENOMIC DNA]</scope>
    <source>
        <strain evidence="1 2">MEDvA23</strain>
    </source>
</reference>
<protein>
    <submittedName>
        <fullName evidence="1">Uncharacterized protein</fullName>
    </submittedName>
</protein>
<accession>A0A0D0MVG5</accession>
<organism evidence="1 2">
    <name type="scientific">Variovorax paradoxus</name>
    <dbReference type="NCBI Taxonomy" id="34073"/>
    <lineage>
        <taxon>Bacteria</taxon>
        <taxon>Pseudomonadati</taxon>
        <taxon>Pseudomonadota</taxon>
        <taxon>Betaproteobacteria</taxon>
        <taxon>Burkholderiales</taxon>
        <taxon>Comamonadaceae</taxon>
        <taxon>Variovorax</taxon>
    </lineage>
</organism>
<sequence length="249" mass="27391">MTSKEERERLVFEHFARTAGLLPGGSFASRPPPEPDILYVGEDGAFASFELVEIVDRDYSASVGQSLSTKGACYEFLDGMTPVNAAAFREAFSNADIALDFTSGMSGQRRKNALPSIFQYLMRLPPGFEGDAFSDSNPLGTVISYLHVSRGAFVGPLFDASSAVWVGDPSVDALASKMSKTYKPQGQISLLAYIDGNPMFPDEIWLADLDEYLATLDDRCQFERMFVYDCGRDCIMRTWTRPPAQQAAP</sequence>
<gene>
    <name evidence="1" type="ORF">RT97_06395</name>
</gene>
<evidence type="ECO:0000313" key="2">
    <source>
        <dbReference type="Proteomes" id="UP000032067"/>
    </source>
</evidence>
<dbReference type="OrthoDB" id="8896425at2"/>
<evidence type="ECO:0000313" key="1">
    <source>
        <dbReference type="EMBL" id="KIQ34874.1"/>
    </source>
</evidence>
<dbReference type="AlphaFoldDB" id="A0A0D0MVG5"/>
<dbReference type="Proteomes" id="UP000032067">
    <property type="component" value="Unassembled WGS sequence"/>
</dbReference>
<comment type="caution">
    <text evidence="1">The sequence shown here is derived from an EMBL/GenBank/DDBJ whole genome shotgun (WGS) entry which is preliminary data.</text>
</comment>
<dbReference type="RefSeq" id="WP_155403749.1">
    <property type="nucleotide sequence ID" value="NZ_JXQQ01000011.1"/>
</dbReference>
<dbReference type="EMBL" id="JXQQ01000011">
    <property type="protein sequence ID" value="KIQ34874.1"/>
    <property type="molecule type" value="Genomic_DNA"/>
</dbReference>
<proteinExistence type="predicted"/>
<name>A0A0D0MVG5_VARPD</name>